<keyword evidence="2" id="KW-1185">Reference proteome</keyword>
<gene>
    <name evidence="1" type="ORF">SK854_41270</name>
</gene>
<dbReference type="RefSeq" id="WP_319980588.1">
    <property type="nucleotide sequence ID" value="NZ_JAXAVU010000016.1"/>
</dbReference>
<dbReference type="EMBL" id="JAXAVU010000016">
    <property type="protein sequence ID" value="MDX8148605.1"/>
    <property type="molecule type" value="Genomic_DNA"/>
</dbReference>
<reference evidence="1 2" key="1">
    <citation type="submission" date="2023-11" db="EMBL/GenBank/DDBJ databases">
        <title>Lentzea sokolovensis, sp. nov., Lentzea kristufkii, sp. nov., and Lentzea miocenensis, sp. nov., rare actinobacteria from Sokolov Coal Basin, Miocene lacustrine sediment, Czech Republic.</title>
        <authorList>
            <person name="Lara A."/>
            <person name="Kotroba L."/>
            <person name="Nouioui I."/>
            <person name="Neumann-Schaal M."/>
            <person name="Mast Y."/>
            <person name="Chronakova A."/>
        </authorList>
    </citation>
    <scope>NUCLEOTIDE SEQUENCE [LARGE SCALE GENOMIC DNA]</scope>
    <source>
        <strain evidence="1 2">BCCO 10_0061</strain>
    </source>
</reference>
<organism evidence="1 2">
    <name type="scientific">Lentzea sokolovensis</name>
    <dbReference type="NCBI Taxonomy" id="3095429"/>
    <lineage>
        <taxon>Bacteria</taxon>
        <taxon>Bacillati</taxon>
        <taxon>Actinomycetota</taxon>
        <taxon>Actinomycetes</taxon>
        <taxon>Pseudonocardiales</taxon>
        <taxon>Pseudonocardiaceae</taxon>
        <taxon>Lentzea</taxon>
    </lineage>
</organism>
<protein>
    <submittedName>
        <fullName evidence="1">Uncharacterized protein</fullName>
    </submittedName>
</protein>
<name>A0ABU4VAW5_9PSEU</name>
<accession>A0ABU4VAW5</accession>
<evidence type="ECO:0000313" key="1">
    <source>
        <dbReference type="EMBL" id="MDX8148605.1"/>
    </source>
</evidence>
<proteinExistence type="predicted"/>
<dbReference type="Proteomes" id="UP001285352">
    <property type="component" value="Unassembled WGS sequence"/>
</dbReference>
<comment type="caution">
    <text evidence="1">The sequence shown here is derived from an EMBL/GenBank/DDBJ whole genome shotgun (WGS) entry which is preliminary data.</text>
</comment>
<evidence type="ECO:0000313" key="2">
    <source>
        <dbReference type="Proteomes" id="UP001285352"/>
    </source>
</evidence>
<sequence length="89" mass="9323">MSSNVDSALVAGLSWAGFPEPSALLASATVTSVSVAGCPHELLAWGRFHDRRGWLCQPPSRVAGSPAFLERLWAVFGGIVEPFAGPSTL</sequence>